<dbReference type="EMBL" id="JNVM01000051">
    <property type="protein sequence ID" value="KEQ21909.1"/>
    <property type="molecule type" value="Genomic_DNA"/>
</dbReference>
<evidence type="ECO:0000313" key="8">
    <source>
        <dbReference type="Proteomes" id="UP000028123"/>
    </source>
</evidence>
<dbReference type="AlphaFoldDB" id="A0A081NTY6"/>
<dbReference type="GO" id="GO:0140359">
    <property type="term" value="F:ABC-type transporter activity"/>
    <property type="evidence" value="ECO:0007669"/>
    <property type="project" value="InterPro"/>
</dbReference>
<name>A0A081NTY6_9BACL</name>
<dbReference type="OrthoDB" id="63188at2"/>
<dbReference type="Pfam" id="PF12698">
    <property type="entry name" value="ABC2_membrane_3"/>
    <property type="match status" value="1"/>
</dbReference>
<evidence type="ECO:0000256" key="1">
    <source>
        <dbReference type="ARBA" id="ARBA00004141"/>
    </source>
</evidence>
<feature type="transmembrane region" description="Helical" evidence="5">
    <location>
        <begin position="95"/>
        <end position="119"/>
    </location>
</feature>
<feature type="domain" description="ABC-2 type transporter transmembrane" evidence="6">
    <location>
        <begin position="53"/>
        <end position="237"/>
    </location>
</feature>
<feature type="transmembrane region" description="Helical" evidence="5">
    <location>
        <begin position="21"/>
        <end position="41"/>
    </location>
</feature>
<evidence type="ECO:0000256" key="5">
    <source>
        <dbReference type="SAM" id="Phobius"/>
    </source>
</evidence>
<feature type="transmembrane region" description="Helical" evidence="5">
    <location>
        <begin position="53"/>
        <end position="74"/>
    </location>
</feature>
<dbReference type="PANTHER" id="PTHR43229:SF6">
    <property type="entry name" value="ABC-TYPE MULTIDRUG TRANSPORT SYSTEM, PERMEASE COMPONENT"/>
    <property type="match status" value="1"/>
</dbReference>
<keyword evidence="2 5" id="KW-0812">Transmembrane</keyword>
<dbReference type="PANTHER" id="PTHR43229">
    <property type="entry name" value="NODULATION PROTEIN J"/>
    <property type="match status" value="1"/>
</dbReference>
<proteinExistence type="predicted"/>
<accession>A0A081NTY6</accession>
<dbReference type="eggNOG" id="COG0842">
    <property type="taxonomic scope" value="Bacteria"/>
</dbReference>
<organism evidence="7 8">
    <name type="scientific">Paenibacillus tyrfis</name>
    <dbReference type="NCBI Taxonomy" id="1501230"/>
    <lineage>
        <taxon>Bacteria</taxon>
        <taxon>Bacillati</taxon>
        <taxon>Bacillota</taxon>
        <taxon>Bacilli</taxon>
        <taxon>Bacillales</taxon>
        <taxon>Paenibacillaceae</taxon>
        <taxon>Paenibacillus</taxon>
    </lineage>
</organism>
<evidence type="ECO:0000256" key="2">
    <source>
        <dbReference type="ARBA" id="ARBA00022692"/>
    </source>
</evidence>
<dbReference type="RefSeq" id="WP_036692893.1">
    <property type="nucleotide sequence ID" value="NZ_JNVM01000051.1"/>
</dbReference>
<protein>
    <submittedName>
        <fullName evidence="7">ABC transporter permease</fullName>
    </submittedName>
</protein>
<dbReference type="InterPro" id="IPR013525">
    <property type="entry name" value="ABC2_TM"/>
</dbReference>
<comment type="subcellular location">
    <subcellularLocation>
        <location evidence="1">Membrane</location>
        <topology evidence="1">Multi-pass membrane protein</topology>
    </subcellularLocation>
</comment>
<evidence type="ECO:0000259" key="6">
    <source>
        <dbReference type="Pfam" id="PF12698"/>
    </source>
</evidence>
<gene>
    <name evidence="7" type="ORF">ET33_30005</name>
</gene>
<keyword evidence="3 5" id="KW-1133">Transmembrane helix</keyword>
<dbReference type="PIRSF" id="PIRSF006648">
    <property type="entry name" value="DrrB"/>
    <property type="match status" value="1"/>
</dbReference>
<keyword evidence="4 5" id="KW-0472">Membrane</keyword>
<feature type="transmembrane region" description="Helical" evidence="5">
    <location>
        <begin position="163"/>
        <end position="183"/>
    </location>
</feature>
<reference evidence="7 8" key="1">
    <citation type="submission" date="2014-06" db="EMBL/GenBank/DDBJ databases">
        <title>Draft genome sequence of Paenibacillus sp. MSt1.</title>
        <authorList>
            <person name="Aw Y.K."/>
            <person name="Ong K.S."/>
            <person name="Gan H.M."/>
            <person name="Lee S.M."/>
        </authorList>
    </citation>
    <scope>NUCLEOTIDE SEQUENCE [LARGE SCALE GENOMIC DNA]</scope>
    <source>
        <strain evidence="7 8">MSt1</strain>
    </source>
</reference>
<keyword evidence="8" id="KW-1185">Reference proteome</keyword>
<evidence type="ECO:0000256" key="3">
    <source>
        <dbReference type="ARBA" id="ARBA00022989"/>
    </source>
</evidence>
<dbReference type="Proteomes" id="UP000028123">
    <property type="component" value="Unassembled WGS sequence"/>
</dbReference>
<feature type="transmembrane region" description="Helical" evidence="5">
    <location>
        <begin position="219"/>
        <end position="240"/>
    </location>
</feature>
<feature type="transmembrane region" description="Helical" evidence="5">
    <location>
        <begin position="131"/>
        <end position="151"/>
    </location>
</feature>
<dbReference type="InterPro" id="IPR000412">
    <property type="entry name" value="ABC_2_transport"/>
</dbReference>
<dbReference type="GO" id="GO:0043190">
    <property type="term" value="C:ATP-binding cassette (ABC) transporter complex"/>
    <property type="evidence" value="ECO:0007669"/>
    <property type="project" value="InterPro"/>
</dbReference>
<comment type="caution">
    <text evidence="7">The sequence shown here is derived from an EMBL/GenBank/DDBJ whole genome shotgun (WGS) entry which is preliminary data.</text>
</comment>
<sequence>MNMFIAQCKAELLRSLRNKKVVLFSIGFPMLFYLIFTNSVGGDADMGGTVWKTYYLMSMTAFGLLSVSINTLGVRMSQERAQGWVRCLHVTPLPSSAYVGAKIVSMALVNTAIIVVMFLAGGLIKGVQLSMVQWVGCGLWLLIGSLTFLALGTLVGMVKKAELAQVIASLLQIGLSLIGGLWMPVAAMPPMMKAIAVWTPSYNFGNGTWSLIAGHLPEWTSLMVLAAYLIVFVLLSSYLAKKQEAV</sequence>
<evidence type="ECO:0000256" key="4">
    <source>
        <dbReference type="ARBA" id="ARBA00023136"/>
    </source>
</evidence>
<dbReference type="InterPro" id="IPR051784">
    <property type="entry name" value="Nod_factor_ABC_transporter"/>
</dbReference>
<evidence type="ECO:0000313" key="7">
    <source>
        <dbReference type="EMBL" id="KEQ21909.1"/>
    </source>
</evidence>